<keyword evidence="2" id="KW-1185">Reference proteome</keyword>
<protein>
    <submittedName>
        <fullName evidence="1">Uncharacterized protein</fullName>
    </submittedName>
</protein>
<organism evidence="1 2">
    <name type="scientific">Anaerobacillus alkalidiazotrophicus</name>
    <dbReference type="NCBI Taxonomy" id="472963"/>
    <lineage>
        <taxon>Bacteria</taxon>
        <taxon>Bacillati</taxon>
        <taxon>Bacillota</taxon>
        <taxon>Bacilli</taxon>
        <taxon>Bacillales</taxon>
        <taxon>Bacillaceae</taxon>
        <taxon>Anaerobacillus</taxon>
    </lineage>
</organism>
<proteinExistence type="predicted"/>
<evidence type="ECO:0000313" key="1">
    <source>
        <dbReference type="EMBL" id="OIJ22386.1"/>
    </source>
</evidence>
<dbReference type="Proteomes" id="UP000180057">
    <property type="component" value="Unassembled WGS sequence"/>
</dbReference>
<comment type="caution">
    <text evidence="1">The sequence shown here is derived from an EMBL/GenBank/DDBJ whole genome shotgun (WGS) entry which is preliminary data.</text>
</comment>
<dbReference type="RefSeq" id="WP_071388941.1">
    <property type="nucleotide sequence ID" value="NZ_MLQS01000001.1"/>
</dbReference>
<reference evidence="1 2" key="1">
    <citation type="submission" date="2016-10" db="EMBL/GenBank/DDBJ databases">
        <title>Draft genome sequences of four alkaliphilic bacteria belonging to the Anaerobacillus genus.</title>
        <authorList>
            <person name="Bassil N.M."/>
            <person name="Lloyd J.R."/>
        </authorList>
    </citation>
    <scope>NUCLEOTIDE SEQUENCE [LARGE SCALE GENOMIC DNA]</scope>
    <source>
        <strain evidence="1 2">DSM 22531</strain>
    </source>
</reference>
<gene>
    <name evidence="1" type="ORF">BKP45_07050</name>
</gene>
<dbReference type="EMBL" id="MLQS01000001">
    <property type="protein sequence ID" value="OIJ22386.1"/>
    <property type="molecule type" value="Genomic_DNA"/>
</dbReference>
<accession>A0A1S2MCS8</accession>
<evidence type="ECO:0000313" key="2">
    <source>
        <dbReference type="Proteomes" id="UP000180057"/>
    </source>
</evidence>
<sequence length="144" mass="17207">MRTKNVVQSIVLCEGATEDFQPVEIIERFTQHNHSVTVLVQIDQKEETTVRYHWYIQSEPKHPVAVYDIPLKYTKNKTRYVTNTLGIQYLFNNETINVFQPWFVLVEIDRVLYKVEFEIYESTEYHQEHTFTTNSHPSAYDFKV</sequence>
<name>A0A1S2MCS8_9BACI</name>
<dbReference type="AlphaFoldDB" id="A0A1S2MCS8"/>